<dbReference type="NCBIfam" id="TIGR02241">
    <property type="entry name" value="conserved hypothetical phage tail region protein"/>
    <property type="match status" value="1"/>
</dbReference>
<proteinExistence type="predicted"/>
<dbReference type="Proteomes" id="UP000002970">
    <property type="component" value="Unassembled WGS sequence"/>
</dbReference>
<dbReference type="AlphaFoldDB" id="E7GSF3"/>
<protein>
    <recommendedName>
        <fullName evidence="3">Phage tail protein</fullName>
    </recommendedName>
</protein>
<keyword evidence="2" id="KW-1185">Reference proteome</keyword>
<sequence>MDQNGKWYRNDYSNYVPGYRFAVSLGNNDNYDKVCFSKISGIESTLDYEEIQEGGYNASAHLLPAPHKKHAALVLERGAAPYDSWINKLKPGMRLGTWLEVVLLDAAGNNTERRFLIQDGIVTKWEISGLDALGNNILVEKLEIMHEGIRYSK</sequence>
<dbReference type="PANTHER" id="PTHR38009">
    <property type="entry name" value="CONSERVED HYPOTHETICAL PHAGE TAIL PROTEIN"/>
    <property type="match status" value="1"/>
</dbReference>
<accession>E7GSF3</accession>
<dbReference type="EMBL" id="ADLQ01000083">
    <property type="protein sequence ID" value="EGA92296.1"/>
    <property type="molecule type" value="Genomic_DNA"/>
</dbReference>
<dbReference type="RefSeq" id="WP_003503743.1">
    <property type="nucleotide sequence ID" value="NZ_GL834317.1"/>
</dbReference>
<gene>
    <name evidence="1" type="ORF">HMPREF9474_03848</name>
</gene>
<dbReference type="HOGENOM" id="CLU_1710103_0_0_9"/>
<dbReference type="InterPro" id="IPR010667">
    <property type="entry name" value="Phage_T4_Gp19"/>
</dbReference>
<organism evidence="1 2">
    <name type="scientific">Clostridium symbiosum (strain WAL-14163)</name>
    <dbReference type="NCBI Taxonomy" id="742740"/>
    <lineage>
        <taxon>Bacteria</taxon>
        <taxon>Bacillati</taxon>
        <taxon>Bacillota</taxon>
        <taxon>Clostridia</taxon>
        <taxon>Lachnospirales</taxon>
        <taxon>Lachnospiraceae</taxon>
        <taxon>Otoolea</taxon>
    </lineage>
</organism>
<dbReference type="Pfam" id="PF06841">
    <property type="entry name" value="Phage_T4_gp19"/>
    <property type="match status" value="1"/>
</dbReference>
<dbReference type="STRING" id="1512.GCA_900049235_04160"/>
<dbReference type="InterPro" id="IPR011747">
    <property type="entry name" value="CHP02241"/>
</dbReference>
<name>E7GSF3_CLOS6</name>
<evidence type="ECO:0000313" key="2">
    <source>
        <dbReference type="Proteomes" id="UP000002970"/>
    </source>
</evidence>
<evidence type="ECO:0000313" key="1">
    <source>
        <dbReference type="EMBL" id="EGA92296.1"/>
    </source>
</evidence>
<dbReference type="eggNOG" id="ENOG5033933">
    <property type="taxonomic scope" value="Bacteria"/>
</dbReference>
<reference evidence="1 2" key="1">
    <citation type="submission" date="2010-12" db="EMBL/GenBank/DDBJ databases">
        <title>The Genome Sequence of Clostridium symbiosum strain WAL-14163.</title>
        <authorList>
            <person name="Earl A."/>
            <person name="Ward D."/>
            <person name="Feldgarden M."/>
            <person name="Gevers D."/>
            <person name="Finegold S.M."/>
            <person name="Summanen P.H."/>
            <person name="Molitoris D.R."/>
            <person name="Vaisanen M.L."/>
            <person name="Daigneault M."/>
            <person name="Young S.K."/>
            <person name="Zeng Q."/>
            <person name="Gargeya S."/>
            <person name="Fitzgerald M."/>
            <person name="Haas B."/>
            <person name="Abouelleil A."/>
            <person name="Alvarado L."/>
            <person name="Arachchi H.M."/>
            <person name="Berlin A."/>
            <person name="Brown A."/>
            <person name="Chapman S.B."/>
            <person name="Chen Z."/>
            <person name="Dunbar C."/>
            <person name="Freedman E."/>
            <person name="Gearin G."/>
            <person name="Gellesch M."/>
            <person name="Goldberg J."/>
            <person name="Griggs A."/>
            <person name="Gujja S."/>
            <person name="Heilman E."/>
            <person name="Heiman D."/>
            <person name="Howarth C."/>
            <person name="Larson L."/>
            <person name="Lui A."/>
            <person name="MacDonald P.J.P."/>
            <person name="Mehta T."/>
            <person name="Montmayeur A."/>
            <person name="Murphy C."/>
            <person name="Neiman D."/>
            <person name="Pearson M."/>
            <person name="Priest M."/>
            <person name="Roberts A."/>
            <person name="Saif S."/>
            <person name="Shea T."/>
            <person name="Shenoy N."/>
            <person name="Sisk P."/>
            <person name="Stolte C."/>
            <person name="Sykes S."/>
            <person name="White J."/>
            <person name="Yandava C."/>
            <person name="Nusbaum C."/>
            <person name="Birren B."/>
        </authorList>
    </citation>
    <scope>NUCLEOTIDE SEQUENCE [LARGE SCALE GENOMIC DNA]</scope>
    <source>
        <strain evidence="1 2">WAL-14163</strain>
    </source>
</reference>
<evidence type="ECO:0008006" key="3">
    <source>
        <dbReference type="Google" id="ProtNLM"/>
    </source>
</evidence>
<dbReference type="GO" id="GO:0005198">
    <property type="term" value="F:structural molecule activity"/>
    <property type="evidence" value="ECO:0007669"/>
    <property type="project" value="InterPro"/>
</dbReference>
<dbReference type="PANTHER" id="PTHR38009:SF1">
    <property type="entry name" value="CONSERVED HYPOTHETICAL PHAGE TAIL PROTEIN"/>
    <property type="match status" value="1"/>
</dbReference>
<comment type="caution">
    <text evidence="1">The sequence shown here is derived from an EMBL/GenBank/DDBJ whole genome shotgun (WGS) entry which is preliminary data.</text>
</comment>